<dbReference type="Gene3D" id="3.80.10.10">
    <property type="entry name" value="Ribonuclease Inhibitor"/>
    <property type="match status" value="1"/>
</dbReference>
<dbReference type="Pfam" id="PF23247">
    <property type="entry name" value="LRR_RPS2"/>
    <property type="match status" value="1"/>
</dbReference>
<dbReference type="EMBL" id="MLFT02000003">
    <property type="protein sequence ID" value="PHT52194.1"/>
    <property type="molecule type" value="Genomic_DNA"/>
</dbReference>
<dbReference type="InterPro" id="IPR050905">
    <property type="entry name" value="Plant_NBS-LRR"/>
</dbReference>
<dbReference type="Proteomes" id="UP000224567">
    <property type="component" value="Unassembled WGS sequence"/>
</dbReference>
<dbReference type="STRING" id="33114.A0A2G2X3X6"/>
<comment type="caution">
    <text evidence="3">The sequence shown here is derived from an EMBL/GenBank/DDBJ whole genome shotgun (WGS) entry which is preliminary data.</text>
</comment>
<name>A0A2G2X3X6_CAPBA</name>
<keyword evidence="4" id="KW-1185">Reference proteome</keyword>
<sequence length="333" mass="38161">MNQLQSELRLARSITEEKDAEIQRIRNANNQIKLKTIVCLMCTISKTLASLELLEELGGRFCDLHNFHKFMSIHHNYEKDWWYDIIVGQHYSDDYKKQRRVIIRNYTIEAATSIFLPHGIDVLDIMSCHGLSSFFVDNFLSRTTSSRGLTCRISYCGDIEWIVNVPFSRDTTTDPHCISFRSLNVRELPNLVGLCKGKIASHTFSVLTILDIQECHKMKKLFPRAILQDLMNLEVLFVGGCSEMEEIIGREEGEGSSQSSSSCTSTTADLPKLKDLNLMVLPELKSICEGKLICDSIEYMEFIECPNLKRMPFYATNEHPFPSLRKIEVDKKS</sequence>
<reference evidence="3 4" key="1">
    <citation type="journal article" date="2017" name="Genome Biol.">
        <title>New reference genome sequences of hot pepper reveal the massive evolution of plant disease-resistance genes by retroduplication.</title>
        <authorList>
            <person name="Kim S."/>
            <person name="Park J."/>
            <person name="Yeom S.I."/>
            <person name="Kim Y.M."/>
            <person name="Seo E."/>
            <person name="Kim K.T."/>
            <person name="Kim M.S."/>
            <person name="Lee J.M."/>
            <person name="Cheong K."/>
            <person name="Shin H.S."/>
            <person name="Kim S.B."/>
            <person name="Han K."/>
            <person name="Lee J."/>
            <person name="Park M."/>
            <person name="Lee H.A."/>
            <person name="Lee H.Y."/>
            <person name="Lee Y."/>
            <person name="Oh S."/>
            <person name="Lee J.H."/>
            <person name="Choi E."/>
            <person name="Choi E."/>
            <person name="Lee S.E."/>
            <person name="Jeon J."/>
            <person name="Kim H."/>
            <person name="Choi G."/>
            <person name="Song H."/>
            <person name="Lee J."/>
            <person name="Lee S.C."/>
            <person name="Kwon J.K."/>
            <person name="Lee H.Y."/>
            <person name="Koo N."/>
            <person name="Hong Y."/>
            <person name="Kim R.W."/>
            <person name="Kang W.H."/>
            <person name="Huh J.H."/>
            <person name="Kang B.C."/>
            <person name="Yang T.J."/>
            <person name="Lee Y.H."/>
            <person name="Bennetzen J.L."/>
            <person name="Choi D."/>
        </authorList>
    </citation>
    <scope>NUCLEOTIDE SEQUENCE [LARGE SCALE GENOMIC DNA]</scope>
    <source>
        <strain evidence="4">cv. PBC81</strain>
    </source>
</reference>
<dbReference type="OrthoDB" id="1750503at2759"/>
<dbReference type="PANTHER" id="PTHR33463:SF187">
    <property type="entry name" value="AND NB-ARC DOMAIN DISEASE RESISTANCE PROTEIN, PUTATIVE-RELATED"/>
    <property type="match status" value="1"/>
</dbReference>
<evidence type="ECO:0000259" key="2">
    <source>
        <dbReference type="Pfam" id="PF23247"/>
    </source>
</evidence>
<dbReference type="InterPro" id="IPR057135">
    <property type="entry name" value="At4g27190-like_LRR"/>
</dbReference>
<evidence type="ECO:0000313" key="3">
    <source>
        <dbReference type="EMBL" id="PHT52194.1"/>
    </source>
</evidence>
<keyword evidence="1" id="KW-0611">Plant defense</keyword>
<feature type="domain" description="Disease resistance protein At4g27190-like leucine-rich repeats" evidence="2">
    <location>
        <begin position="199"/>
        <end position="330"/>
    </location>
</feature>
<dbReference type="AlphaFoldDB" id="A0A2G2X3X6"/>
<proteinExistence type="predicted"/>
<protein>
    <recommendedName>
        <fullName evidence="2">Disease resistance protein At4g27190-like leucine-rich repeats domain-containing protein</fullName>
    </recommendedName>
</protein>
<organism evidence="3 4">
    <name type="scientific">Capsicum baccatum</name>
    <name type="common">Peruvian pepper</name>
    <dbReference type="NCBI Taxonomy" id="33114"/>
    <lineage>
        <taxon>Eukaryota</taxon>
        <taxon>Viridiplantae</taxon>
        <taxon>Streptophyta</taxon>
        <taxon>Embryophyta</taxon>
        <taxon>Tracheophyta</taxon>
        <taxon>Spermatophyta</taxon>
        <taxon>Magnoliopsida</taxon>
        <taxon>eudicotyledons</taxon>
        <taxon>Gunneridae</taxon>
        <taxon>Pentapetalae</taxon>
        <taxon>asterids</taxon>
        <taxon>lamiids</taxon>
        <taxon>Solanales</taxon>
        <taxon>Solanaceae</taxon>
        <taxon>Solanoideae</taxon>
        <taxon>Capsiceae</taxon>
        <taxon>Capsicum</taxon>
    </lineage>
</organism>
<dbReference type="SUPFAM" id="SSF52047">
    <property type="entry name" value="RNI-like"/>
    <property type="match status" value="1"/>
</dbReference>
<accession>A0A2G2X3X6</accession>
<dbReference type="InterPro" id="IPR032675">
    <property type="entry name" value="LRR_dom_sf"/>
</dbReference>
<gene>
    <name evidence="3" type="ORF">CQW23_06656</name>
</gene>
<evidence type="ECO:0000313" key="4">
    <source>
        <dbReference type="Proteomes" id="UP000224567"/>
    </source>
</evidence>
<dbReference type="PANTHER" id="PTHR33463">
    <property type="entry name" value="NB-ARC DOMAIN-CONTAINING PROTEIN-RELATED"/>
    <property type="match status" value="1"/>
</dbReference>
<evidence type="ECO:0000256" key="1">
    <source>
        <dbReference type="ARBA" id="ARBA00022821"/>
    </source>
</evidence>
<reference evidence="4" key="2">
    <citation type="journal article" date="2017" name="J. Anim. Genet.">
        <title>Multiple reference genome sequences of hot pepper reveal the massive evolution of plant disease resistance genes by retroduplication.</title>
        <authorList>
            <person name="Kim S."/>
            <person name="Park J."/>
            <person name="Yeom S.-I."/>
            <person name="Kim Y.-M."/>
            <person name="Seo E."/>
            <person name="Kim K.-T."/>
            <person name="Kim M.-S."/>
            <person name="Lee J.M."/>
            <person name="Cheong K."/>
            <person name="Shin H.-S."/>
            <person name="Kim S.-B."/>
            <person name="Han K."/>
            <person name="Lee J."/>
            <person name="Park M."/>
            <person name="Lee H.-A."/>
            <person name="Lee H.-Y."/>
            <person name="Lee Y."/>
            <person name="Oh S."/>
            <person name="Lee J.H."/>
            <person name="Choi E."/>
            <person name="Choi E."/>
            <person name="Lee S.E."/>
            <person name="Jeon J."/>
            <person name="Kim H."/>
            <person name="Choi G."/>
            <person name="Song H."/>
            <person name="Lee J."/>
            <person name="Lee S.-C."/>
            <person name="Kwon J.-K."/>
            <person name="Lee H.-Y."/>
            <person name="Koo N."/>
            <person name="Hong Y."/>
            <person name="Kim R.W."/>
            <person name="Kang W.-H."/>
            <person name="Huh J.H."/>
            <person name="Kang B.-C."/>
            <person name="Yang T.-J."/>
            <person name="Lee Y.-H."/>
            <person name="Bennetzen J.L."/>
            <person name="Choi D."/>
        </authorList>
    </citation>
    <scope>NUCLEOTIDE SEQUENCE [LARGE SCALE GENOMIC DNA]</scope>
    <source>
        <strain evidence="4">cv. PBC81</strain>
    </source>
</reference>